<feature type="domain" description="HTH cro/C1-type" evidence="2">
    <location>
        <begin position="19"/>
        <end position="73"/>
    </location>
</feature>
<dbReference type="SUPFAM" id="SSF47413">
    <property type="entry name" value="lambda repressor-like DNA-binding domains"/>
    <property type="match status" value="1"/>
</dbReference>
<evidence type="ECO:0000313" key="4">
    <source>
        <dbReference type="Proteomes" id="UP000308528"/>
    </source>
</evidence>
<dbReference type="OrthoDB" id="3831186at2"/>
<keyword evidence="4" id="KW-1185">Reference proteome</keyword>
<name>A0A4S4NHX5_9BACT</name>
<accession>A0A4S4NHX5</accession>
<dbReference type="PANTHER" id="PTHR46558">
    <property type="entry name" value="TRACRIPTIONAL REGULATORY PROTEIN-RELATED-RELATED"/>
    <property type="match status" value="1"/>
</dbReference>
<dbReference type="GO" id="GO:0003677">
    <property type="term" value="F:DNA binding"/>
    <property type="evidence" value="ECO:0007669"/>
    <property type="project" value="UniProtKB-KW"/>
</dbReference>
<protein>
    <submittedName>
        <fullName evidence="3">XRE family transcriptional regulator</fullName>
    </submittedName>
</protein>
<dbReference type="AlphaFoldDB" id="A0A4S4NHX5"/>
<dbReference type="InterPro" id="IPR001387">
    <property type="entry name" value="Cro/C1-type_HTH"/>
</dbReference>
<evidence type="ECO:0000256" key="1">
    <source>
        <dbReference type="ARBA" id="ARBA00023125"/>
    </source>
</evidence>
<evidence type="ECO:0000259" key="2">
    <source>
        <dbReference type="PROSITE" id="PS50943"/>
    </source>
</evidence>
<dbReference type="EMBL" id="SRSF01000004">
    <property type="protein sequence ID" value="THH39316.1"/>
    <property type="molecule type" value="Genomic_DNA"/>
</dbReference>
<keyword evidence="1" id="KW-0238">DNA-binding</keyword>
<dbReference type="Pfam" id="PF01381">
    <property type="entry name" value="HTH_3"/>
    <property type="match status" value="1"/>
</dbReference>
<dbReference type="PROSITE" id="PS50943">
    <property type="entry name" value="HTH_CROC1"/>
    <property type="match status" value="1"/>
</dbReference>
<sequence length="189" mass="21147">MNSSLTIEPRQLNYLSSNIKFLRKQRKLSQQQLADDLGVKRSNIAAYETKNVEPRLALIHEMANYFGVALEDLVITDLKVEYITGGKGRGLRASGLPSTSVEEIAQLSSKIQRMLDGFKVFYEFKKNVNPSGETTEGDIDNFLVFINHMLEYNRMIENIVTTNTGRPEAESSQLSAVTREEVGTQVAVG</sequence>
<organism evidence="3 4">
    <name type="scientific">Neolewinella litorea</name>
    <dbReference type="NCBI Taxonomy" id="2562452"/>
    <lineage>
        <taxon>Bacteria</taxon>
        <taxon>Pseudomonadati</taxon>
        <taxon>Bacteroidota</taxon>
        <taxon>Saprospiria</taxon>
        <taxon>Saprospirales</taxon>
        <taxon>Lewinellaceae</taxon>
        <taxon>Neolewinella</taxon>
    </lineage>
</organism>
<dbReference type="PANTHER" id="PTHR46558:SF4">
    <property type="entry name" value="DNA-BIDING PHAGE PROTEIN"/>
    <property type="match status" value="1"/>
</dbReference>
<dbReference type="Proteomes" id="UP000308528">
    <property type="component" value="Unassembled WGS sequence"/>
</dbReference>
<reference evidence="3 4" key="1">
    <citation type="submission" date="2019-04" db="EMBL/GenBank/DDBJ databases">
        <title>Lewinella litorea sp. nov., isolated from a marine sand.</title>
        <authorList>
            <person name="Yoon J.-H."/>
        </authorList>
    </citation>
    <scope>NUCLEOTIDE SEQUENCE [LARGE SCALE GENOMIC DNA]</scope>
    <source>
        <strain evidence="3 4">HSMS-39</strain>
    </source>
</reference>
<gene>
    <name evidence="3" type="ORF">E4021_11195</name>
</gene>
<dbReference type="CDD" id="cd00093">
    <property type="entry name" value="HTH_XRE"/>
    <property type="match status" value="1"/>
</dbReference>
<dbReference type="InterPro" id="IPR010982">
    <property type="entry name" value="Lambda_DNA-bd_dom_sf"/>
</dbReference>
<dbReference type="SMART" id="SM00530">
    <property type="entry name" value="HTH_XRE"/>
    <property type="match status" value="1"/>
</dbReference>
<comment type="caution">
    <text evidence="3">The sequence shown here is derived from an EMBL/GenBank/DDBJ whole genome shotgun (WGS) entry which is preliminary data.</text>
</comment>
<dbReference type="Gene3D" id="1.10.260.40">
    <property type="entry name" value="lambda repressor-like DNA-binding domains"/>
    <property type="match status" value="1"/>
</dbReference>
<evidence type="ECO:0000313" key="3">
    <source>
        <dbReference type="EMBL" id="THH39316.1"/>
    </source>
</evidence>
<proteinExistence type="predicted"/>